<dbReference type="RefSeq" id="WP_169705624.1">
    <property type="nucleotide sequence ID" value="NZ_CP051651.1"/>
</dbReference>
<dbReference type="AlphaFoldDB" id="A0A7Z2ZGN0"/>
<organism evidence="1 2">
    <name type="scientific">Xanthomonas campestris pv. badrii</name>
    <dbReference type="NCBI Taxonomy" id="149696"/>
    <lineage>
        <taxon>Bacteria</taxon>
        <taxon>Pseudomonadati</taxon>
        <taxon>Pseudomonadota</taxon>
        <taxon>Gammaproteobacteria</taxon>
        <taxon>Lysobacterales</taxon>
        <taxon>Lysobacteraceae</taxon>
        <taxon>Xanthomonas</taxon>
    </lineage>
</organism>
<reference evidence="1 2" key="2">
    <citation type="submission" date="2020-04" db="EMBL/GenBank/DDBJ databases">
        <authorList>
            <person name="Fomenkov A."/>
            <person name="Anton B.P."/>
            <person name="Roberts R.J."/>
        </authorList>
    </citation>
    <scope>NUCLEOTIDE SEQUENCE [LARGE SCALE GENOMIC DNA]</scope>
    <source>
        <strain evidence="1 2">NEB122</strain>
    </source>
</reference>
<proteinExistence type="predicted"/>
<gene>
    <name evidence="1" type="ORF">HG421_05920</name>
</gene>
<protein>
    <submittedName>
        <fullName evidence="1">Uncharacterized protein</fullName>
    </submittedName>
</protein>
<evidence type="ECO:0000313" key="1">
    <source>
        <dbReference type="EMBL" id="QJD67303.1"/>
    </source>
</evidence>
<reference evidence="1 2" key="1">
    <citation type="submission" date="2020-04" db="EMBL/GenBank/DDBJ databases">
        <title>Genome-Wide Identification of 5-Methylcytosine Sites in Bacterial Genomes By High-Throughput Sequencing of MspJI Restriction Fragments.</title>
        <authorList>
            <person name="Wu V."/>
        </authorList>
    </citation>
    <scope>NUCLEOTIDE SEQUENCE [LARGE SCALE GENOMIC DNA]</scope>
    <source>
        <strain evidence="1 2">NEB122</strain>
    </source>
</reference>
<dbReference type="EMBL" id="CP051651">
    <property type="protein sequence ID" value="QJD67303.1"/>
    <property type="molecule type" value="Genomic_DNA"/>
</dbReference>
<evidence type="ECO:0000313" key="2">
    <source>
        <dbReference type="Proteomes" id="UP000503498"/>
    </source>
</evidence>
<accession>A0A7Z2ZGN0</accession>
<name>A0A7Z2ZGN0_XANCA</name>
<dbReference type="Proteomes" id="UP000503498">
    <property type="component" value="Chromosome"/>
</dbReference>
<sequence length="77" mass="8552">MRKWRWFVATELVEQGEQLGGFLLQQNQGTRVGLIHSTAPKTFPSVLVDQSKLHANMTMPVPQERSSSNGISMPCPA</sequence>